<evidence type="ECO:0000313" key="2">
    <source>
        <dbReference type="EMBL" id="SHN80676.1"/>
    </source>
</evidence>
<protein>
    <recommendedName>
        <fullName evidence="1">DUF6894 domain-containing protein</fullName>
    </recommendedName>
</protein>
<feature type="domain" description="DUF6894" evidence="1">
    <location>
        <begin position="43"/>
        <end position="109"/>
    </location>
</feature>
<dbReference type="Proteomes" id="UP000184096">
    <property type="component" value="Chromosome I"/>
</dbReference>
<dbReference type="EMBL" id="LT670849">
    <property type="protein sequence ID" value="SHN80676.1"/>
    <property type="molecule type" value="Genomic_DNA"/>
</dbReference>
<gene>
    <name evidence="2" type="ORF">SAMN05444170_4467</name>
</gene>
<dbReference type="Pfam" id="PF21834">
    <property type="entry name" value="DUF6894"/>
    <property type="match status" value="1"/>
</dbReference>
<keyword evidence="3" id="KW-1185">Reference proteome</keyword>
<evidence type="ECO:0000313" key="3">
    <source>
        <dbReference type="Proteomes" id="UP000184096"/>
    </source>
</evidence>
<dbReference type="AlphaFoldDB" id="A0A1M7UCM8"/>
<dbReference type="InterPro" id="IPR054189">
    <property type="entry name" value="DUF6894"/>
</dbReference>
<reference evidence="3" key="1">
    <citation type="submission" date="2016-11" db="EMBL/GenBank/DDBJ databases">
        <authorList>
            <person name="Varghese N."/>
            <person name="Submissions S."/>
        </authorList>
    </citation>
    <scope>NUCLEOTIDE SEQUENCE [LARGE SCALE GENOMIC DNA]</scope>
    <source>
        <strain evidence="3">GAS401</strain>
    </source>
</reference>
<proteinExistence type="predicted"/>
<sequence length="114" mass="13205">MIYPIDTGDDPSCPKWRPHPVISDPVVGNFFRHLRIFHAMPKYFFHVTHVHTQIDDQGEELPDKHAAWKEATETAGQILQDIDGKLTPGRDWRMEVTDEFQNTLFVLHISAEEP</sequence>
<evidence type="ECO:0000259" key="1">
    <source>
        <dbReference type="Pfam" id="PF21834"/>
    </source>
</evidence>
<accession>A0A1M7UCM8</accession>
<dbReference type="RefSeq" id="WP_244553011.1">
    <property type="nucleotide sequence ID" value="NZ_LT670849.1"/>
</dbReference>
<name>A0A1M7UCM8_9BRAD</name>
<organism evidence="2 3">
    <name type="scientific">Bradyrhizobium erythrophlei</name>
    <dbReference type="NCBI Taxonomy" id="1437360"/>
    <lineage>
        <taxon>Bacteria</taxon>
        <taxon>Pseudomonadati</taxon>
        <taxon>Pseudomonadota</taxon>
        <taxon>Alphaproteobacteria</taxon>
        <taxon>Hyphomicrobiales</taxon>
        <taxon>Nitrobacteraceae</taxon>
        <taxon>Bradyrhizobium</taxon>
    </lineage>
</organism>